<evidence type="ECO:0000313" key="5">
    <source>
        <dbReference type="Proteomes" id="UP001233271"/>
    </source>
</evidence>
<dbReference type="GO" id="GO:0051879">
    <property type="term" value="F:Hsp90 protein binding"/>
    <property type="evidence" value="ECO:0007669"/>
    <property type="project" value="TreeGrafter"/>
</dbReference>
<keyword evidence="5" id="KW-1185">Reference proteome</keyword>
<dbReference type="AlphaFoldDB" id="A0AA48L636"/>
<dbReference type="InterPro" id="IPR016024">
    <property type="entry name" value="ARM-type_fold"/>
</dbReference>
<evidence type="ECO:0000256" key="1">
    <source>
        <dbReference type="ARBA" id="ARBA00004496"/>
    </source>
</evidence>
<feature type="domain" description="UNC-45/Cro1/She4 central" evidence="3">
    <location>
        <begin position="32"/>
        <end position="193"/>
    </location>
</feature>
<dbReference type="GO" id="GO:0005737">
    <property type="term" value="C:cytoplasm"/>
    <property type="evidence" value="ECO:0007669"/>
    <property type="project" value="UniProtKB-SubCell"/>
</dbReference>
<dbReference type="PANTHER" id="PTHR45994">
    <property type="entry name" value="FI21225P1"/>
    <property type="match status" value="1"/>
</dbReference>
<dbReference type="EMBL" id="AP028216">
    <property type="protein sequence ID" value="BEI92617.1"/>
    <property type="molecule type" value="Genomic_DNA"/>
</dbReference>
<dbReference type="Proteomes" id="UP001233271">
    <property type="component" value="Chromosome 5"/>
</dbReference>
<dbReference type="KEGG" id="ccac:CcaHIS019_0502450"/>
<accession>A0AA48L636</accession>
<evidence type="ECO:0000313" key="4">
    <source>
        <dbReference type="EMBL" id="BEI92617.1"/>
    </source>
</evidence>
<organism evidence="4 5">
    <name type="scientific">Cutaneotrichosporon cavernicola</name>
    <dbReference type="NCBI Taxonomy" id="279322"/>
    <lineage>
        <taxon>Eukaryota</taxon>
        <taxon>Fungi</taxon>
        <taxon>Dikarya</taxon>
        <taxon>Basidiomycota</taxon>
        <taxon>Agaricomycotina</taxon>
        <taxon>Tremellomycetes</taxon>
        <taxon>Trichosporonales</taxon>
        <taxon>Trichosporonaceae</taxon>
        <taxon>Cutaneotrichosporon</taxon>
    </lineage>
</organism>
<keyword evidence="2" id="KW-0963">Cytoplasm</keyword>
<dbReference type="InterPro" id="IPR011989">
    <property type="entry name" value="ARM-like"/>
</dbReference>
<evidence type="ECO:0000259" key="3">
    <source>
        <dbReference type="Pfam" id="PF11701"/>
    </source>
</evidence>
<comment type="subcellular location">
    <subcellularLocation>
        <location evidence="1">Cytoplasm</location>
    </subcellularLocation>
</comment>
<dbReference type="SUPFAM" id="SSF48371">
    <property type="entry name" value="ARM repeat"/>
    <property type="match status" value="1"/>
</dbReference>
<protein>
    <recommendedName>
        <fullName evidence="3">UNC-45/Cro1/She4 central domain-containing protein</fullName>
    </recommendedName>
</protein>
<name>A0AA48L636_9TREE</name>
<dbReference type="InterPro" id="IPR024660">
    <property type="entry name" value="UCS_central_dom"/>
</dbReference>
<dbReference type="RefSeq" id="XP_060457882.1">
    <property type="nucleotide sequence ID" value="XM_060601383.1"/>
</dbReference>
<dbReference type="GeneID" id="85496487"/>
<dbReference type="Pfam" id="PF11701">
    <property type="entry name" value="UNC45-central"/>
    <property type="match status" value="1"/>
</dbReference>
<dbReference type="PANTHER" id="PTHR45994:SF1">
    <property type="entry name" value="FI21225P1"/>
    <property type="match status" value="1"/>
</dbReference>
<proteinExistence type="predicted"/>
<gene>
    <name evidence="4" type="primary">SHE4</name>
    <name evidence="4" type="ORF">CcaverHIS019_0502450</name>
</gene>
<dbReference type="Gene3D" id="1.25.10.10">
    <property type="entry name" value="Leucine-rich Repeat Variant"/>
    <property type="match status" value="1"/>
</dbReference>
<evidence type="ECO:0000256" key="2">
    <source>
        <dbReference type="ARBA" id="ARBA00022490"/>
    </source>
</evidence>
<sequence>MSTDHRLKALLQSKSPTSPNDVRLLATAISSPSQNESGLALLALSKVVDASNARGGDDAAQAARIKDTFNPLVSDAVSQGADDPASFVPAVSLLAALAPLAPAGTVALVTQSLGINSKEEASDIDPLGVLLELAELPSPLQPALAALLSALAGTKAGRGIVRDRAFEYLSAAVDAKDLEGDTGVLSAVALSKLGRPDPQVGEPEEQRLARDEQSLEGEVQLAHTLMGHIKSVSSAQAILPTLEGLSVLSTRPAIRDVLCSDADFLKAFLALSPVPQPKGGSLPVTPRSSMGSLDEALAPVDAALCFGLATVLAHLVARKPVLSEHDQQMERLRRMAISGKTALEAEDEDPAERDDAVEKRVVALLKAQVIPALSGIVRAESPRVRDALARICLGLVEERAHRAPFIRDGGFKVLTIVLRDSTQGMAAPQALAKLVITTPPQLLFPPPHQTNALNALAPLYTLLVSQEASLLQQFEALMALTNLASVDGQFGARIVDAKVATPDDFKGRGRDDTKVIDKVEELMLDDNTLVRRAATELVCNLVNSEAGFAHFAGEADGKESNIKVENGGKAVRSTARLGVLLLLTDVDDLPTRLAASGALAILTESPNACSAVVAGGAISGSHRSVWDRLGDLFEPGGERPDVEDADGQVSAVQTISSAPPDVGLAHRGAVIVSNLLEYVRELPEPEEKAARKSIAESRLEDRLTGAARTLAQSRQDESMQVAMMLARTKKLFVG</sequence>
<reference evidence="4" key="1">
    <citation type="journal article" date="2023" name="BMC Genomics">
        <title>Chromosome-level genome assemblies of Cutaneotrichosporon spp. (Trichosporonales, Basidiomycota) reveal imbalanced evolution between nucleotide sequences and chromosome synteny.</title>
        <authorList>
            <person name="Kobayashi Y."/>
            <person name="Kayamori A."/>
            <person name="Aoki K."/>
            <person name="Shiwa Y."/>
            <person name="Matsutani M."/>
            <person name="Fujita N."/>
            <person name="Sugita T."/>
            <person name="Iwasaki W."/>
            <person name="Tanaka N."/>
            <person name="Takashima M."/>
        </authorList>
    </citation>
    <scope>NUCLEOTIDE SEQUENCE</scope>
    <source>
        <strain evidence="4">HIS019</strain>
    </source>
</reference>